<feature type="transmembrane region" description="Helical" evidence="7">
    <location>
        <begin position="393"/>
        <end position="410"/>
    </location>
</feature>
<evidence type="ECO:0000256" key="1">
    <source>
        <dbReference type="ARBA" id="ARBA00004141"/>
    </source>
</evidence>
<dbReference type="Proteomes" id="UP000796880">
    <property type="component" value="Unassembled WGS sequence"/>
</dbReference>
<dbReference type="Pfam" id="PF00854">
    <property type="entry name" value="PTR2"/>
    <property type="match status" value="1"/>
</dbReference>
<feature type="transmembrane region" description="Helical" evidence="7">
    <location>
        <begin position="191"/>
        <end position="212"/>
    </location>
</feature>
<dbReference type="SUPFAM" id="SSF103473">
    <property type="entry name" value="MFS general substrate transporter"/>
    <property type="match status" value="1"/>
</dbReference>
<reference evidence="8" key="1">
    <citation type="submission" date="2020-03" db="EMBL/GenBank/DDBJ databases">
        <title>A high-quality chromosome-level genome assembly of a woody plant with both climbing and erect habits, Rhamnella rubrinervis.</title>
        <authorList>
            <person name="Lu Z."/>
            <person name="Yang Y."/>
            <person name="Zhu X."/>
            <person name="Sun Y."/>
        </authorList>
    </citation>
    <scope>NUCLEOTIDE SEQUENCE</scope>
    <source>
        <strain evidence="8">BYM</strain>
        <tissue evidence="8">Leaf</tissue>
    </source>
</reference>
<dbReference type="GO" id="GO:0016020">
    <property type="term" value="C:membrane"/>
    <property type="evidence" value="ECO:0007669"/>
    <property type="project" value="UniProtKB-SubCell"/>
</dbReference>
<feature type="transmembrane region" description="Helical" evidence="7">
    <location>
        <begin position="164"/>
        <end position="185"/>
    </location>
</feature>
<accession>A0A8K0MHS4</accession>
<evidence type="ECO:0000313" key="8">
    <source>
        <dbReference type="EMBL" id="KAF3446421.1"/>
    </source>
</evidence>
<sequence>MAAPLVEEDETMKEPLLSNSEPTKGGFRTMPFVLANEAFERVANYGLQPNMILYLTREYGLRAAMAANVIFLWSAATDFTPLLWAFVADAYVGRYPMIALGSIVCFMPHMQKPSSIPTFFLYSSYGLMAIGAGGIRSCSVAFGADQLDNRKNKKKNAGILESYFSWYIVLVNVSMLVALTCVVYVQEQFGWMVGFGVPSILMLLAVISFLLASPLYVKLKPKYSVLTGLAQVVVASYKNKDILLTSSDANHEYYHIKDSMPKPSEKLRFLNKACIIRHPQQNVRTPDGSGPDPWRLCTVNQVEQLKSVIRIIPIWSTAMLMTMTISSQSSYAVLQATTMDRHLTSSFEIPAGSFSMFVVISSTLWLGFYNSIALPIASKIKGKSARLSSKKRMGIGIFISCISMATSATVEGIRRKKAIQQGFEDDPHAVVNMSALWLLPQYIILGISEAFNAAGQIEFYYSELPKSMSSIAITLCLLASSLASLVASLMMSIVDSITRTGNQESWLSDNLNKGHYDYYCWLLFGVGVFSFVYYIACSRSYGPCQGEESRDISRDEVSDEC</sequence>
<dbReference type="PANTHER" id="PTHR11654">
    <property type="entry name" value="OLIGOPEPTIDE TRANSPORTER-RELATED"/>
    <property type="match status" value="1"/>
</dbReference>
<feature type="transmembrane region" description="Helical" evidence="7">
    <location>
        <begin position="354"/>
        <end position="372"/>
    </location>
</feature>
<feature type="transmembrane region" description="Helical" evidence="7">
    <location>
        <begin position="119"/>
        <end position="143"/>
    </location>
</feature>
<evidence type="ECO:0000256" key="7">
    <source>
        <dbReference type="SAM" id="Phobius"/>
    </source>
</evidence>
<comment type="similarity">
    <text evidence="2">Belongs to the major facilitator superfamily. Proton-dependent oligopeptide transporter (POT/PTR) (TC 2.A.17) family.</text>
</comment>
<keyword evidence="4 7" id="KW-1133">Transmembrane helix</keyword>
<dbReference type="InterPro" id="IPR000109">
    <property type="entry name" value="POT_fam"/>
</dbReference>
<dbReference type="AlphaFoldDB" id="A0A8K0MHS4"/>
<keyword evidence="5 7" id="KW-0472">Membrane</keyword>
<feature type="transmembrane region" description="Helical" evidence="7">
    <location>
        <begin position="516"/>
        <end position="536"/>
    </location>
</feature>
<feature type="compositionally biased region" description="Acidic residues" evidence="6">
    <location>
        <begin position="1"/>
        <end position="11"/>
    </location>
</feature>
<keyword evidence="3 7" id="KW-0812">Transmembrane</keyword>
<feature type="transmembrane region" description="Helical" evidence="7">
    <location>
        <begin position="59"/>
        <end position="76"/>
    </location>
</feature>
<evidence type="ECO:0000313" key="9">
    <source>
        <dbReference type="Proteomes" id="UP000796880"/>
    </source>
</evidence>
<proteinExistence type="inferred from homology"/>
<comment type="caution">
    <text evidence="8">The sequence shown here is derived from an EMBL/GenBank/DDBJ whole genome shotgun (WGS) entry which is preliminary data.</text>
</comment>
<gene>
    <name evidence="8" type="ORF">FNV43_RR11600</name>
</gene>
<feature type="compositionally biased region" description="Basic and acidic residues" evidence="6">
    <location>
        <begin position="547"/>
        <end position="561"/>
    </location>
</feature>
<feature type="transmembrane region" description="Helical" evidence="7">
    <location>
        <begin position="314"/>
        <end position="334"/>
    </location>
</feature>
<feature type="region of interest" description="Disordered" evidence="6">
    <location>
        <begin position="542"/>
        <end position="561"/>
    </location>
</feature>
<dbReference type="OrthoDB" id="8904098at2759"/>
<feature type="transmembrane region" description="Helical" evidence="7">
    <location>
        <begin position="471"/>
        <end position="494"/>
    </location>
</feature>
<evidence type="ECO:0000256" key="3">
    <source>
        <dbReference type="ARBA" id="ARBA00022692"/>
    </source>
</evidence>
<protein>
    <recommendedName>
        <fullName evidence="10">Protein NRT1/ PTR FAMILY 1.2-like</fullName>
    </recommendedName>
</protein>
<dbReference type="EMBL" id="VOIH02000005">
    <property type="protein sequence ID" value="KAF3446421.1"/>
    <property type="molecule type" value="Genomic_DNA"/>
</dbReference>
<evidence type="ECO:0008006" key="10">
    <source>
        <dbReference type="Google" id="ProtNLM"/>
    </source>
</evidence>
<dbReference type="Gene3D" id="1.20.1250.20">
    <property type="entry name" value="MFS general substrate transporter like domains"/>
    <property type="match status" value="1"/>
</dbReference>
<evidence type="ECO:0000256" key="2">
    <source>
        <dbReference type="ARBA" id="ARBA00005982"/>
    </source>
</evidence>
<feature type="transmembrane region" description="Helical" evidence="7">
    <location>
        <begin position="430"/>
        <end position="451"/>
    </location>
</feature>
<dbReference type="InterPro" id="IPR036259">
    <property type="entry name" value="MFS_trans_sf"/>
</dbReference>
<name>A0A8K0MHS4_9ROSA</name>
<keyword evidence="9" id="KW-1185">Reference proteome</keyword>
<evidence type="ECO:0000256" key="6">
    <source>
        <dbReference type="SAM" id="MobiDB-lite"/>
    </source>
</evidence>
<comment type="subcellular location">
    <subcellularLocation>
        <location evidence="1">Membrane</location>
        <topology evidence="1">Multi-pass membrane protein</topology>
    </subcellularLocation>
</comment>
<evidence type="ECO:0000256" key="4">
    <source>
        <dbReference type="ARBA" id="ARBA00022989"/>
    </source>
</evidence>
<dbReference type="GO" id="GO:0022857">
    <property type="term" value="F:transmembrane transporter activity"/>
    <property type="evidence" value="ECO:0007669"/>
    <property type="project" value="InterPro"/>
</dbReference>
<organism evidence="8 9">
    <name type="scientific">Rhamnella rubrinervis</name>
    <dbReference type="NCBI Taxonomy" id="2594499"/>
    <lineage>
        <taxon>Eukaryota</taxon>
        <taxon>Viridiplantae</taxon>
        <taxon>Streptophyta</taxon>
        <taxon>Embryophyta</taxon>
        <taxon>Tracheophyta</taxon>
        <taxon>Spermatophyta</taxon>
        <taxon>Magnoliopsida</taxon>
        <taxon>eudicotyledons</taxon>
        <taxon>Gunneridae</taxon>
        <taxon>Pentapetalae</taxon>
        <taxon>rosids</taxon>
        <taxon>fabids</taxon>
        <taxon>Rosales</taxon>
        <taxon>Rhamnaceae</taxon>
        <taxon>rhamnoid group</taxon>
        <taxon>Rhamneae</taxon>
        <taxon>Rhamnella</taxon>
    </lineage>
</organism>
<feature type="region of interest" description="Disordered" evidence="6">
    <location>
        <begin position="1"/>
        <end position="21"/>
    </location>
</feature>
<evidence type="ECO:0000256" key="5">
    <source>
        <dbReference type="ARBA" id="ARBA00023136"/>
    </source>
</evidence>